<feature type="region of interest" description="Disordered" evidence="1">
    <location>
        <begin position="36"/>
        <end position="95"/>
    </location>
</feature>
<comment type="caution">
    <text evidence="2">The sequence shown here is derived from an EMBL/GenBank/DDBJ whole genome shotgun (WGS) entry which is preliminary data.</text>
</comment>
<dbReference type="EMBL" id="JACGCI010000085">
    <property type="protein sequence ID" value="KAF6747031.1"/>
    <property type="molecule type" value="Genomic_DNA"/>
</dbReference>
<sequence>MYDNFQHPTLVEQHNAQPWATSAPVSTFASQRQRCASRQPTFKPAQVKNLSDPTPSPAAILATCTTRLKKQGSPGQQGAHSWPESCASSRSLMKPSTDAPIHVKYQAATDLLTVNRNQRHSGNSTTTSSEPASLKFPSLLSNGFGPSALVDHLFGATIASPAQYDRPPCTRPTIITTPRHRTGATAQATAEKSRAGSGCPNRYLERGLSSNGRLLYEATRHSYNMTVGKS</sequence>
<evidence type="ECO:0000313" key="3">
    <source>
        <dbReference type="Proteomes" id="UP000521943"/>
    </source>
</evidence>
<reference evidence="2 3" key="1">
    <citation type="submission" date="2020-07" db="EMBL/GenBank/DDBJ databases">
        <title>Comparative genomics of pyrophilous fungi reveals a link between fire events and developmental genes.</title>
        <authorList>
            <consortium name="DOE Joint Genome Institute"/>
            <person name="Steindorff A.S."/>
            <person name="Carver A."/>
            <person name="Calhoun S."/>
            <person name="Stillman K."/>
            <person name="Liu H."/>
            <person name="Lipzen A."/>
            <person name="Pangilinan J."/>
            <person name="Labutti K."/>
            <person name="Bruns T.D."/>
            <person name="Grigoriev I.V."/>
        </authorList>
    </citation>
    <scope>NUCLEOTIDE SEQUENCE [LARGE SCALE GENOMIC DNA]</scope>
    <source>
        <strain evidence="2 3">CBS 144469</strain>
    </source>
</reference>
<keyword evidence="3" id="KW-1185">Reference proteome</keyword>
<evidence type="ECO:0000256" key="1">
    <source>
        <dbReference type="SAM" id="MobiDB-lite"/>
    </source>
</evidence>
<dbReference type="AlphaFoldDB" id="A0A8H6HJT8"/>
<gene>
    <name evidence="2" type="ORF">DFP72DRAFT_1075673</name>
</gene>
<protein>
    <submittedName>
        <fullName evidence="2">Uncharacterized protein</fullName>
    </submittedName>
</protein>
<proteinExistence type="predicted"/>
<name>A0A8H6HJT8_9AGAR</name>
<evidence type="ECO:0000313" key="2">
    <source>
        <dbReference type="EMBL" id="KAF6747031.1"/>
    </source>
</evidence>
<feature type="compositionally biased region" description="Polar residues" evidence="1">
    <location>
        <begin position="112"/>
        <end position="131"/>
    </location>
</feature>
<accession>A0A8H6HJT8</accession>
<organism evidence="2 3">
    <name type="scientific">Ephemerocybe angulata</name>
    <dbReference type="NCBI Taxonomy" id="980116"/>
    <lineage>
        <taxon>Eukaryota</taxon>
        <taxon>Fungi</taxon>
        <taxon>Dikarya</taxon>
        <taxon>Basidiomycota</taxon>
        <taxon>Agaricomycotina</taxon>
        <taxon>Agaricomycetes</taxon>
        <taxon>Agaricomycetidae</taxon>
        <taxon>Agaricales</taxon>
        <taxon>Agaricineae</taxon>
        <taxon>Psathyrellaceae</taxon>
        <taxon>Ephemerocybe</taxon>
    </lineage>
</organism>
<dbReference type="Proteomes" id="UP000521943">
    <property type="component" value="Unassembled WGS sequence"/>
</dbReference>
<feature type="region of interest" description="Disordered" evidence="1">
    <location>
        <begin position="112"/>
        <end position="132"/>
    </location>
</feature>